<comment type="subcellular location">
    <subcellularLocation>
        <location evidence="1">Cell membrane</location>
        <topology evidence="1">Multi-pass membrane protein</topology>
    </subcellularLocation>
</comment>
<organism evidence="7 8">
    <name type="scientific">Paraburkholderia humisilvae</name>
    <dbReference type="NCBI Taxonomy" id="627669"/>
    <lineage>
        <taxon>Bacteria</taxon>
        <taxon>Pseudomonadati</taxon>
        <taxon>Pseudomonadota</taxon>
        <taxon>Betaproteobacteria</taxon>
        <taxon>Burkholderiales</taxon>
        <taxon>Burkholderiaceae</taxon>
        <taxon>Paraburkholderia</taxon>
    </lineage>
</organism>
<evidence type="ECO:0000313" key="7">
    <source>
        <dbReference type="EMBL" id="CAB3746706.1"/>
    </source>
</evidence>
<feature type="transmembrane region" description="Helical" evidence="6">
    <location>
        <begin position="6"/>
        <end position="28"/>
    </location>
</feature>
<evidence type="ECO:0000256" key="3">
    <source>
        <dbReference type="ARBA" id="ARBA00022692"/>
    </source>
</evidence>
<evidence type="ECO:0000256" key="4">
    <source>
        <dbReference type="ARBA" id="ARBA00022989"/>
    </source>
</evidence>
<dbReference type="RefSeq" id="WP_175224378.1">
    <property type="nucleotide sequence ID" value="NZ_CADIKH010000001.1"/>
</dbReference>
<name>A0A6J5D1Y3_9BURK</name>
<dbReference type="AlphaFoldDB" id="A0A6J5D1Y3"/>
<dbReference type="Pfam" id="PF01810">
    <property type="entry name" value="LysE"/>
    <property type="match status" value="1"/>
</dbReference>
<feature type="transmembrane region" description="Helical" evidence="6">
    <location>
        <begin position="40"/>
        <end position="63"/>
    </location>
</feature>
<dbReference type="EMBL" id="CADIKH010000001">
    <property type="protein sequence ID" value="CAB3746706.1"/>
    <property type="molecule type" value="Genomic_DNA"/>
</dbReference>
<dbReference type="Proteomes" id="UP000494363">
    <property type="component" value="Unassembled WGS sequence"/>
</dbReference>
<keyword evidence="5 6" id="KW-0472">Membrane</keyword>
<evidence type="ECO:0000256" key="5">
    <source>
        <dbReference type="ARBA" id="ARBA00023136"/>
    </source>
</evidence>
<dbReference type="InterPro" id="IPR001123">
    <property type="entry name" value="LeuE-type"/>
</dbReference>
<evidence type="ECO:0000256" key="6">
    <source>
        <dbReference type="SAM" id="Phobius"/>
    </source>
</evidence>
<evidence type="ECO:0000256" key="2">
    <source>
        <dbReference type="ARBA" id="ARBA00022475"/>
    </source>
</evidence>
<evidence type="ECO:0000256" key="1">
    <source>
        <dbReference type="ARBA" id="ARBA00004651"/>
    </source>
</evidence>
<reference evidence="7 8" key="1">
    <citation type="submission" date="2020-04" db="EMBL/GenBank/DDBJ databases">
        <authorList>
            <person name="De Canck E."/>
        </authorList>
    </citation>
    <scope>NUCLEOTIDE SEQUENCE [LARGE SCALE GENOMIC DNA]</scope>
    <source>
        <strain evidence="7 8">LMG 29542</strain>
    </source>
</reference>
<keyword evidence="4 6" id="KW-1133">Transmembrane helix</keyword>
<dbReference type="GO" id="GO:0005886">
    <property type="term" value="C:plasma membrane"/>
    <property type="evidence" value="ECO:0007669"/>
    <property type="project" value="UniProtKB-SubCell"/>
</dbReference>
<keyword evidence="8" id="KW-1185">Reference proteome</keyword>
<feature type="transmembrane region" description="Helical" evidence="6">
    <location>
        <begin position="69"/>
        <end position="88"/>
    </location>
</feature>
<sequence>MNYVPHLALVAGVMLLACVSPGPDLMAVTSQALARRRAGLLAACGIATSHALWATLAIFGLGLVLAQLAWLYGAIRVAGALYLIHLGIRMLASLGKPAGSLDVSAASASTALGAYRRGLFVGLTNPKGAAFFGGLFVTVLPAHAPLWVHATTVAAVSIVSLGWFNAMAFVFSMQRVQYGYGRIRKIVDGTMGTILIALGAKLALDR</sequence>
<keyword evidence="2" id="KW-1003">Cell membrane</keyword>
<protein>
    <submittedName>
        <fullName evidence="7">Threonine efflux protein</fullName>
    </submittedName>
</protein>
<gene>
    <name evidence="7" type="primary">rhtC_1</name>
    <name evidence="7" type="ORF">LMG29542_00277</name>
</gene>
<evidence type="ECO:0000313" key="8">
    <source>
        <dbReference type="Proteomes" id="UP000494363"/>
    </source>
</evidence>
<dbReference type="PANTHER" id="PTHR30086:SF20">
    <property type="entry name" value="ARGININE EXPORTER PROTEIN ARGO-RELATED"/>
    <property type="match status" value="1"/>
</dbReference>
<feature type="transmembrane region" description="Helical" evidence="6">
    <location>
        <begin position="129"/>
        <end position="148"/>
    </location>
</feature>
<dbReference type="GO" id="GO:0015171">
    <property type="term" value="F:amino acid transmembrane transporter activity"/>
    <property type="evidence" value="ECO:0007669"/>
    <property type="project" value="TreeGrafter"/>
</dbReference>
<feature type="transmembrane region" description="Helical" evidence="6">
    <location>
        <begin position="154"/>
        <end position="174"/>
    </location>
</feature>
<proteinExistence type="predicted"/>
<dbReference type="PANTHER" id="PTHR30086">
    <property type="entry name" value="ARGININE EXPORTER PROTEIN ARGO"/>
    <property type="match status" value="1"/>
</dbReference>
<accession>A0A6J5D1Y3</accession>
<keyword evidence="3 6" id="KW-0812">Transmembrane</keyword>